<dbReference type="Gene3D" id="3.40.50.880">
    <property type="match status" value="1"/>
</dbReference>
<organism evidence="2 3">
    <name type="scientific">Herbaspirillum rhizosphaerae</name>
    <dbReference type="NCBI Taxonomy" id="346179"/>
    <lineage>
        <taxon>Bacteria</taxon>
        <taxon>Pseudomonadati</taxon>
        <taxon>Pseudomonadota</taxon>
        <taxon>Betaproteobacteria</taxon>
        <taxon>Burkholderiales</taxon>
        <taxon>Oxalobacteraceae</taxon>
        <taxon>Herbaspirillum</taxon>
    </lineage>
</organism>
<proteinExistence type="predicted"/>
<feature type="domain" description="Glutamine amidotransferase" evidence="1">
    <location>
        <begin position="30"/>
        <end position="176"/>
    </location>
</feature>
<keyword evidence="3" id="KW-1185">Reference proteome</keyword>
<protein>
    <submittedName>
        <fullName evidence="2">Type 1 glutamine amidotransferase</fullName>
    </submittedName>
</protein>
<evidence type="ECO:0000313" key="2">
    <source>
        <dbReference type="EMBL" id="MFL9880673.1"/>
    </source>
</evidence>
<dbReference type="InterPro" id="IPR044992">
    <property type="entry name" value="ChyE-like"/>
</dbReference>
<reference evidence="2 3" key="1">
    <citation type="journal article" date="2024" name="Chem. Sci.">
        <title>Discovery of megapolipeptins by genome mining of a Burkholderiales bacteria collection.</title>
        <authorList>
            <person name="Paulo B.S."/>
            <person name="Recchia M.J.J."/>
            <person name="Lee S."/>
            <person name="Fergusson C.H."/>
            <person name="Romanowski S.B."/>
            <person name="Hernandez A."/>
            <person name="Krull N."/>
            <person name="Liu D.Y."/>
            <person name="Cavanagh H."/>
            <person name="Bos A."/>
            <person name="Gray C.A."/>
            <person name="Murphy B.T."/>
            <person name="Linington R.G."/>
            <person name="Eustaquio A.S."/>
        </authorList>
    </citation>
    <scope>NUCLEOTIDE SEQUENCE [LARGE SCALE GENOMIC DNA]</scope>
    <source>
        <strain evidence="2 3">RL21-008-BIB-B</strain>
    </source>
</reference>
<dbReference type="PANTHER" id="PTHR42695:SF5">
    <property type="entry name" value="GLUTAMINE AMIDOTRANSFERASE YLR126C-RELATED"/>
    <property type="match status" value="1"/>
</dbReference>
<dbReference type="PROSITE" id="PS51273">
    <property type="entry name" value="GATASE_TYPE_1"/>
    <property type="match status" value="1"/>
</dbReference>
<comment type="caution">
    <text evidence="2">The sequence shown here is derived from an EMBL/GenBank/DDBJ whole genome shotgun (WGS) entry which is preliminary data.</text>
</comment>
<dbReference type="SUPFAM" id="SSF52317">
    <property type="entry name" value="Class I glutamine amidotransferase-like"/>
    <property type="match status" value="1"/>
</dbReference>
<dbReference type="Pfam" id="PF00117">
    <property type="entry name" value="GATase"/>
    <property type="match status" value="1"/>
</dbReference>
<evidence type="ECO:0000313" key="3">
    <source>
        <dbReference type="Proteomes" id="UP001629214"/>
    </source>
</evidence>
<dbReference type="PANTHER" id="PTHR42695">
    <property type="entry name" value="GLUTAMINE AMIDOTRANSFERASE YLR126C-RELATED"/>
    <property type="match status" value="1"/>
</dbReference>
<accession>A0ABW8ZCU7</accession>
<keyword evidence="2" id="KW-0315">Glutamine amidotransferase</keyword>
<name>A0ABW8ZCU7_9BURK</name>
<dbReference type="CDD" id="cd01741">
    <property type="entry name" value="GATase1_1"/>
    <property type="match status" value="1"/>
</dbReference>
<dbReference type="InterPro" id="IPR029062">
    <property type="entry name" value="Class_I_gatase-like"/>
</dbReference>
<sequence>MRPIAILQHESTQGPGVLRDHLDENGIPYRLISPMSDGKAPVDASKFSGIVVLGSDHCVNEILPWIEDERALLQDAIRRDVPVLGHCFGAQMLARAMGAKVSRNICPNIGWSQIWITPHAQQLMGLPRQATIFNWHYDTFEIPVGAIRTMYGSHCLNKGFIRGRHWAFQGHLEVTEESVKNWCAAGRAELLRAHGPAVQSETRILKELHDRIDALHTISDQTYRAWTRQLDRPAFVALNSASNPASSPASNLASSYA</sequence>
<dbReference type="Proteomes" id="UP001629214">
    <property type="component" value="Unassembled WGS sequence"/>
</dbReference>
<gene>
    <name evidence="2" type="ORF">PQR63_19910</name>
</gene>
<evidence type="ECO:0000259" key="1">
    <source>
        <dbReference type="Pfam" id="PF00117"/>
    </source>
</evidence>
<dbReference type="InterPro" id="IPR017926">
    <property type="entry name" value="GATASE"/>
</dbReference>
<dbReference type="RefSeq" id="WP_408169692.1">
    <property type="nucleotide sequence ID" value="NZ_JAQQFR010000014.1"/>
</dbReference>
<dbReference type="EMBL" id="JAQQFR010000014">
    <property type="protein sequence ID" value="MFL9880673.1"/>
    <property type="molecule type" value="Genomic_DNA"/>
</dbReference>